<keyword evidence="2 3" id="KW-0802">TPR repeat</keyword>
<organism evidence="4 5">
    <name type="scientific">Seminavis robusta</name>
    <dbReference type="NCBI Taxonomy" id="568900"/>
    <lineage>
        <taxon>Eukaryota</taxon>
        <taxon>Sar</taxon>
        <taxon>Stramenopiles</taxon>
        <taxon>Ochrophyta</taxon>
        <taxon>Bacillariophyta</taxon>
        <taxon>Bacillariophyceae</taxon>
        <taxon>Bacillariophycidae</taxon>
        <taxon>Naviculales</taxon>
        <taxon>Naviculaceae</taxon>
        <taxon>Seminavis</taxon>
    </lineage>
</organism>
<dbReference type="AlphaFoldDB" id="A0A9N8E8W2"/>
<dbReference type="PROSITE" id="PS50005">
    <property type="entry name" value="TPR"/>
    <property type="match status" value="3"/>
</dbReference>
<gene>
    <name evidence="4" type="ORF">SEMRO_753_G197410.1</name>
</gene>
<dbReference type="InterPro" id="IPR019734">
    <property type="entry name" value="TPR_rpt"/>
</dbReference>
<reference evidence="4" key="1">
    <citation type="submission" date="2020-06" db="EMBL/GenBank/DDBJ databases">
        <authorList>
            <consortium name="Plant Systems Biology data submission"/>
        </authorList>
    </citation>
    <scope>NUCLEOTIDE SEQUENCE</scope>
    <source>
        <strain evidence="4">D6</strain>
    </source>
</reference>
<keyword evidence="5" id="KW-1185">Reference proteome</keyword>
<dbReference type="PANTHER" id="PTHR45641">
    <property type="entry name" value="TETRATRICOPEPTIDE REPEAT PROTEIN (AFU_ORTHOLOGUE AFUA_6G03870)"/>
    <property type="match status" value="1"/>
</dbReference>
<accession>A0A9N8E8W2</accession>
<protein>
    <submittedName>
        <fullName evidence="4">Kinesin light chain</fullName>
    </submittedName>
</protein>
<feature type="repeat" description="TPR" evidence="3">
    <location>
        <begin position="334"/>
        <end position="367"/>
    </location>
</feature>
<dbReference type="Proteomes" id="UP001153069">
    <property type="component" value="Unassembled WGS sequence"/>
</dbReference>
<evidence type="ECO:0000256" key="1">
    <source>
        <dbReference type="ARBA" id="ARBA00022737"/>
    </source>
</evidence>
<dbReference type="SMART" id="SM00028">
    <property type="entry name" value="TPR"/>
    <property type="match status" value="7"/>
</dbReference>
<feature type="repeat" description="TPR" evidence="3">
    <location>
        <begin position="543"/>
        <end position="576"/>
    </location>
</feature>
<keyword evidence="1" id="KW-0677">Repeat</keyword>
<evidence type="ECO:0000256" key="2">
    <source>
        <dbReference type="ARBA" id="ARBA00022803"/>
    </source>
</evidence>
<name>A0A9N8E8W2_9STRA</name>
<dbReference type="SUPFAM" id="SSF48452">
    <property type="entry name" value="TPR-like"/>
    <property type="match status" value="1"/>
</dbReference>
<dbReference type="EMBL" id="CAICTM010000752">
    <property type="protein sequence ID" value="CAB9516000.1"/>
    <property type="molecule type" value="Genomic_DNA"/>
</dbReference>
<proteinExistence type="predicted"/>
<sequence>MTIDDKALLGVSIHYLQTSFLEEVTSTEPLSRNSSIHQIEDLESHEGGVIRRKGADRVCPIDGKTGAAYVHCLQGKDSVGTADYMLSYSRSYTIGDIVDSLVDFCARNQMDPKRVYVWICCLCINQHRVAAQKLHSGMLQSTPIDFLGEFQGRVTSIGHLLPLMQPWDRPQYIQRTWCIFELFTAHLQGCDVTIVMPPREALALEQALFGGEGEIMNVVYDALAKTRVEDAQASVETDRLAILELIQKGPGFAAVNRKVNQLIRLWVRQNISEIVDKSEDISARRGDFLAFAKRCDQACELYLAAGEYHLAQEVAEKALSIQNRHGPMDLITKARYYHSVGKALNFQGDYDGALANYQTTLQLRQSALPPHDPEIATAHNFIGAVLRSKAYYEEALVECRKALAIREMVLGEEHTDTAYSYYCIGNILAAKNEYQEALTMLRKGLAIRERLLGDNPQTARSHTNLAEVLLNMGDCKAAVVQHEAALNMRLALLGRSHPDTAWSFYCIGKALASTGNYKVGLENLTMALAIDQTVLGLDHPDIATIQIELGNVLVCAEDYDGALPEYKAALEIHESSLGRSHPDSAKVRGLIDEVAAKIQHKGHVT</sequence>
<dbReference type="Pfam" id="PF13424">
    <property type="entry name" value="TPR_12"/>
    <property type="match status" value="2"/>
</dbReference>
<dbReference type="Pfam" id="PF13374">
    <property type="entry name" value="TPR_10"/>
    <property type="match status" value="1"/>
</dbReference>
<comment type="caution">
    <text evidence="4">The sequence shown here is derived from an EMBL/GenBank/DDBJ whole genome shotgun (WGS) entry which is preliminary data.</text>
</comment>
<feature type="repeat" description="TPR" evidence="3">
    <location>
        <begin position="418"/>
        <end position="451"/>
    </location>
</feature>
<dbReference type="OrthoDB" id="626167at2759"/>
<evidence type="ECO:0000313" key="4">
    <source>
        <dbReference type="EMBL" id="CAB9516000.1"/>
    </source>
</evidence>
<evidence type="ECO:0000256" key="3">
    <source>
        <dbReference type="PROSITE-ProRule" id="PRU00339"/>
    </source>
</evidence>
<dbReference type="PANTHER" id="PTHR45641:SF1">
    <property type="entry name" value="AAA+ ATPASE DOMAIN-CONTAINING PROTEIN"/>
    <property type="match status" value="1"/>
</dbReference>
<evidence type="ECO:0000313" key="5">
    <source>
        <dbReference type="Proteomes" id="UP001153069"/>
    </source>
</evidence>
<dbReference type="InterPro" id="IPR011990">
    <property type="entry name" value="TPR-like_helical_dom_sf"/>
</dbReference>
<dbReference type="Gene3D" id="1.25.40.10">
    <property type="entry name" value="Tetratricopeptide repeat domain"/>
    <property type="match status" value="2"/>
</dbReference>